<evidence type="ECO:0000256" key="4">
    <source>
        <dbReference type="ARBA" id="ARBA00023136"/>
    </source>
</evidence>
<dbReference type="AlphaFoldDB" id="A0A369JLX1"/>
<dbReference type="EMBL" id="LUEZ02000055">
    <property type="protein sequence ID" value="RDB21557.1"/>
    <property type="molecule type" value="Genomic_DNA"/>
</dbReference>
<proteinExistence type="predicted"/>
<keyword evidence="4 5" id="KW-0472">Membrane</keyword>
<keyword evidence="2 5" id="KW-0812">Transmembrane</keyword>
<feature type="transmembrane region" description="Helical" evidence="5">
    <location>
        <begin position="170"/>
        <end position="193"/>
    </location>
</feature>
<dbReference type="InParanoid" id="A0A369JLX1"/>
<reference evidence="6" key="1">
    <citation type="submission" date="2018-04" db="EMBL/GenBank/DDBJ databases">
        <title>Whole genome sequencing of Hypsizygus marmoreus.</title>
        <authorList>
            <person name="Choi I.-G."/>
            <person name="Min B."/>
            <person name="Kim J.-G."/>
            <person name="Kim S."/>
            <person name="Oh Y.-L."/>
            <person name="Kong W.-S."/>
            <person name="Park H."/>
            <person name="Jeong J."/>
            <person name="Song E.-S."/>
        </authorList>
    </citation>
    <scope>NUCLEOTIDE SEQUENCE [LARGE SCALE GENOMIC DNA]</scope>
    <source>
        <strain evidence="6">51987-8</strain>
    </source>
</reference>
<dbReference type="PANTHER" id="PTHR34292:SF2">
    <property type="entry name" value="OUTER SPORE WALL PROTEIN LDS1"/>
    <property type="match status" value="1"/>
</dbReference>
<gene>
    <name evidence="6" type="primary">RRT8</name>
    <name evidence="6" type="ORF">Hypma_011381</name>
</gene>
<dbReference type="STRING" id="39966.A0A369JLX1"/>
<sequence length="291" mass="31386">MSSSKSLIEKTKEILNEQFSATVVIAREAATSGGWWYPFQGMVYFIAHPSLYRAIAPILLKCTLTALAVTAGLFIFAYLPQVAFCALFSGPFAVITAAVMVLGEAYALTLIVAKAFFLGQAQDQIFDAVLLQQGHEHLVSRGREVKSKGGYKKLGNSLVKPLNRFSKEGIIRYVVSLPLNSIPGIGTILFFLYNGIKAGPGFHARYFQLKGFDAANRQSFVEDRRGAYTAFGAAALALNVVPVVGLVFGFTSTVGAALWASQLERKGISAGGNGGVRPLQRLPEDEVLVEL</sequence>
<dbReference type="InterPro" id="IPR059112">
    <property type="entry name" value="CysZ/EI24"/>
</dbReference>
<evidence type="ECO:0000313" key="6">
    <source>
        <dbReference type="EMBL" id="RDB21557.1"/>
    </source>
</evidence>
<feature type="transmembrane region" description="Helical" evidence="5">
    <location>
        <begin position="227"/>
        <end position="260"/>
    </location>
</feature>
<keyword evidence="3 5" id="KW-1133">Transmembrane helix</keyword>
<evidence type="ECO:0000313" key="7">
    <source>
        <dbReference type="Proteomes" id="UP000076154"/>
    </source>
</evidence>
<comment type="caution">
    <text evidence="6">The sequence shown here is derived from an EMBL/GenBank/DDBJ whole genome shotgun (WGS) entry which is preliminary data.</text>
</comment>
<accession>A0A369JLX1</accession>
<feature type="transmembrane region" description="Helical" evidence="5">
    <location>
        <begin position="58"/>
        <end position="79"/>
    </location>
</feature>
<dbReference type="OrthoDB" id="2107885at2759"/>
<keyword evidence="7" id="KW-1185">Reference proteome</keyword>
<dbReference type="Proteomes" id="UP000076154">
    <property type="component" value="Unassembled WGS sequence"/>
</dbReference>
<feature type="transmembrane region" description="Helical" evidence="5">
    <location>
        <begin position="91"/>
        <end position="113"/>
    </location>
</feature>
<protein>
    <submittedName>
        <fullName evidence="6">Outer spore wall protein RRT8</fullName>
    </submittedName>
</protein>
<dbReference type="InterPro" id="IPR052786">
    <property type="entry name" value="Spore_wall_assembly"/>
</dbReference>
<evidence type="ECO:0000256" key="5">
    <source>
        <dbReference type="SAM" id="Phobius"/>
    </source>
</evidence>
<evidence type="ECO:0000256" key="3">
    <source>
        <dbReference type="ARBA" id="ARBA00022989"/>
    </source>
</evidence>
<dbReference type="Pfam" id="PF07264">
    <property type="entry name" value="EI24"/>
    <property type="match status" value="1"/>
</dbReference>
<evidence type="ECO:0000256" key="1">
    <source>
        <dbReference type="ARBA" id="ARBA00004141"/>
    </source>
</evidence>
<evidence type="ECO:0000256" key="2">
    <source>
        <dbReference type="ARBA" id="ARBA00022692"/>
    </source>
</evidence>
<name>A0A369JLX1_HYPMA</name>
<organism evidence="6 7">
    <name type="scientific">Hypsizygus marmoreus</name>
    <name type="common">White beech mushroom</name>
    <name type="synonym">Agaricus marmoreus</name>
    <dbReference type="NCBI Taxonomy" id="39966"/>
    <lineage>
        <taxon>Eukaryota</taxon>
        <taxon>Fungi</taxon>
        <taxon>Dikarya</taxon>
        <taxon>Basidiomycota</taxon>
        <taxon>Agaricomycotina</taxon>
        <taxon>Agaricomycetes</taxon>
        <taxon>Agaricomycetidae</taxon>
        <taxon>Agaricales</taxon>
        <taxon>Tricholomatineae</taxon>
        <taxon>Lyophyllaceae</taxon>
        <taxon>Hypsizygus</taxon>
    </lineage>
</organism>
<comment type="subcellular location">
    <subcellularLocation>
        <location evidence="1">Membrane</location>
        <topology evidence="1">Multi-pass membrane protein</topology>
    </subcellularLocation>
</comment>
<dbReference type="PANTHER" id="PTHR34292">
    <property type="entry name" value="OUTER SPORE WALL PROTEIN LDS1"/>
    <property type="match status" value="1"/>
</dbReference>